<dbReference type="Pfam" id="PF13537">
    <property type="entry name" value="GATase_7"/>
    <property type="match status" value="1"/>
</dbReference>
<protein>
    <recommendedName>
        <fullName evidence="3 8">Amidophosphoribosyltransferase</fullName>
        <shortName evidence="8">ATase</shortName>
        <ecNumber evidence="3 8">2.4.2.14</ecNumber>
    </recommendedName>
    <alternativeName>
        <fullName evidence="8">Glutamine phosphoribosylpyrophosphate amidotransferase</fullName>
    </alternativeName>
</protein>
<feature type="binding site" evidence="10">
    <location>
        <position position="399"/>
    </location>
    <ligand>
        <name>Mg(2+)</name>
        <dbReference type="ChEBI" id="CHEBI:18420"/>
    </ligand>
</feature>
<evidence type="ECO:0000313" key="13">
    <source>
        <dbReference type="EMBL" id="OGJ00089.1"/>
    </source>
</evidence>
<dbReference type="CDD" id="cd06223">
    <property type="entry name" value="PRTases_typeI"/>
    <property type="match status" value="1"/>
</dbReference>
<dbReference type="InterPro" id="IPR029055">
    <property type="entry name" value="Ntn_hydrolases_N"/>
</dbReference>
<evidence type="ECO:0000256" key="7">
    <source>
        <dbReference type="ARBA" id="ARBA00022962"/>
    </source>
</evidence>
<keyword evidence="6 8" id="KW-0658">Purine biosynthesis</keyword>
<accession>A0A1F6Y1D0</accession>
<evidence type="ECO:0000256" key="11">
    <source>
        <dbReference type="PIRSR" id="PIRSR000485-3"/>
    </source>
</evidence>
<feature type="binding site" evidence="10">
    <location>
        <position position="336"/>
    </location>
    <ligand>
        <name>Mg(2+)</name>
        <dbReference type="ChEBI" id="CHEBI:18420"/>
    </ligand>
</feature>
<evidence type="ECO:0000256" key="6">
    <source>
        <dbReference type="ARBA" id="ARBA00022755"/>
    </source>
</evidence>
<keyword evidence="11" id="KW-0411">Iron-sulfur</keyword>
<comment type="caution">
    <text evidence="13">The sequence shown here is derived from an EMBL/GenBank/DDBJ whole genome shotgun (WGS) entry which is preliminary data.</text>
</comment>
<dbReference type="EMBL" id="MFVK01000001">
    <property type="protein sequence ID" value="OGJ00089.1"/>
    <property type="molecule type" value="Genomic_DNA"/>
</dbReference>
<name>A0A1F6Y1D0_9BACT</name>
<dbReference type="AlphaFoldDB" id="A0A1F6Y1D0"/>
<dbReference type="PIRSF" id="PIRSF000485">
    <property type="entry name" value="Amd_phspho_trans"/>
    <property type="match status" value="1"/>
</dbReference>
<feature type="binding site" evidence="11">
    <location>
        <position position="493"/>
    </location>
    <ligand>
        <name>[4Fe-4S] cluster</name>
        <dbReference type="ChEBI" id="CHEBI:49883"/>
    </ligand>
</feature>
<feature type="domain" description="Glutamine amidotransferase type-2" evidence="12">
    <location>
        <begin position="25"/>
        <end position="265"/>
    </location>
</feature>
<evidence type="ECO:0000256" key="4">
    <source>
        <dbReference type="ARBA" id="ARBA00022676"/>
    </source>
</evidence>
<comment type="similarity">
    <text evidence="2 8">In the C-terminal section; belongs to the purine/pyrimidine phosphoribosyltransferase family.</text>
</comment>
<evidence type="ECO:0000256" key="5">
    <source>
        <dbReference type="ARBA" id="ARBA00022679"/>
    </source>
</evidence>
<keyword evidence="5 8" id="KW-0808">Transferase</keyword>
<dbReference type="GO" id="GO:0051536">
    <property type="term" value="F:iron-sulfur cluster binding"/>
    <property type="evidence" value="ECO:0007669"/>
    <property type="project" value="UniProtKB-KW"/>
</dbReference>
<dbReference type="PROSITE" id="PS51278">
    <property type="entry name" value="GATASE_TYPE_2"/>
    <property type="match status" value="1"/>
</dbReference>
<organism evidence="13 14">
    <name type="scientific">Candidatus Nomurabacteria bacterium RIFCSPLOWO2_02_FULL_40_10</name>
    <dbReference type="NCBI Taxonomy" id="1801786"/>
    <lineage>
        <taxon>Bacteria</taxon>
        <taxon>Candidatus Nomuraibacteriota</taxon>
    </lineage>
</organism>
<evidence type="ECO:0000256" key="9">
    <source>
        <dbReference type="PIRSR" id="PIRSR000485-1"/>
    </source>
</evidence>
<keyword evidence="10" id="KW-0460">Magnesium</keyword>
<dbReference type="GO" id="GO:0004044">
    <property type="term" value="F:amidophosphoribosyltransferase activity"/>
    <property type="evidence" value="ECO:0007669"/>
    <property type="project" value="UniProtKB-EC"/>
</dbReference>
<dbReference type="Gene3D" id="3.40.50.2020">
    <property type="match status" value="1"/>
</dbReference>
<proteinExistence type="inferred from homology"/>
<feature type="active site" description="Nucleophile" evidence="9">
    <location>
        <position position="25"/>
    </location>
</feature>
<evidence type="ECO:0000256" key="10">
    <source>
        <dbReference type="PIRSR" id="PIRSR000485-2"/>
    </source>
</evidence>
<feature type="binding site" evidence="11">
    <location>
        <position position="490"/>
    </location>
    <ligand>
        <name>[4Fe-4S] cluster</name>
        <dbReference type="ChEBI" id="CHEBI:49883"/>
    </ligand>
</feature>
<dbReference type="GO" id="GO:0009113">
    <property type="term" value="P:purine nucleobase biosynthetic process"/>
    <property type="evidence" value="ECO:0007669"/>
    <property type="project" value="InterPro"/>
</dbReference>
<feature type="binding site" evidence="11">
    <location>
        <position position="287"/>
    </location>
    <ligand>
        <name>[4Fe-4S] cluster</name>
        <dbReference type="ChEBI" id="CHEBI:49883"/>
    </ligand>
</feature>
<dbReference type="InterPro" id="IPR029057">
    <property type="entry name" value="PRTase-like"/>
</dbReference>
<comment type="catalytic activity">
    <reaction evidence="8">
        <text>5-phospho-beta-D-ribosylamine + L-glutamate + diphosphate = 5-phospho-alpha-D-ribose 1-diphosphate + L-glutamine + H2O</text>
        <dbReference type="Rhea" id="RHEA:14905"/>
        <dbReference type="ChEBI" id="CHEBI:15377"/>
        <dbReference type="ChEBI" id="CHEBI:29985"/>
        <dbReference type="ChEBI" id="CHEBI:33019"/>
        <dbReference type="ChEBI" id="CHEBI:58017"/>
        <dbReference type="ChEBI" id="CHEBI:58359"/>
        <dbReference type="ChEBI" id="CHEBI:58681"/>
        <dbReference type="EC" id="2.4.2.14"/>
    </reaction>
</comment>
<dbReference type="Gene3D" id="3.60.20.10">
    <property type="entry name" value="Glutamine Phosphoribosylpyrophosphate, subunit 1, domain 1"/>
    <property type="match status" value="1"/>
</dbReference>
<keyword evidence="4 8" id="KW-0328">Glycosyltransferase</keyword>
<keyword evidence="11" id="KW-0408">Iron</keyword>
<dbReference type="EC" id="2.4.2.14" evidence="3 8"/>
<dbReference type="SUPFAM" id="SSF56235">
    <property type="entry name" value="N-terminal nucleophile aminohydrolases (Ntn hydrolases)"/>
    <property type="match status" value="1"/>
</dbReference>
<feature type="binding site" evidence="10">
    <location>
        <position position="400"/>
    </location>
    <ligand>
        <name>Mg(2+)</name>
        <dbReference type="ChEBI" id="CHEBI:18420"/>
    </ligand>
</feature>
<evidence type="ECO:0000256" key="2">
    <source>
        <dbReference type="ARBA" id="ARBA00010138"/>
    </source>
</evidence>
<sequence length="503" mass="56428">MIFDLRWINSYTKNLIFNNRERDMCGVFGASSVGYCPDLVREVVLGLFDNQHRGQESAGLAWSNGSLVWVKKDYGLVADVFKESDILDISLDAPTMLIGQTRYATSKPSKALTKGKSSMLIPPQFTEVLELGKIALVHNGNIPSLDAKIKELEALGVVFNRDSNTDIIDTEYMLKKIIYLAEHCGNDLVSAVEQFIKTTEGSFSAALIYRKGVIVFRDGYGNRPMFWFKDDKDTVFFSSETCALDNLGESINMLNAGDILLLPSDLSLGYRLKLISVGARRQELAQCDFEDLYLARPSSRTFGDVHTRDFREEIGAELARLFPVSDADFVSFVPESGLYYARGFHLFSGLPFQFIYEKNSYVQGRAFISPTPEDRAVYSQIKNKLVRHVVRHKKIVLADDSIIRGDTIRLKIKELKDAGALEVHLRIGSPRFVNPCHYGIDTPTRSELISAQMSDEAIRIYLGADSLKFTPLDSLKTVQAKCGYDPNDFCKACYTGIYPIPLI</sequence>
<evidence type="ECO:0000259" key="12">
    <source>
        <dbReference type="PROSITE" id="PS51278"/>
    </source>
</evidence>
<feature type="binding site" evidence="11">
    <location>
        <position position="436"/>
    </location>
    <ligand>
        <name>[4Fe-4S] cluster</name>
        <dbReference type="ChEBI" id="CHEBI:49883"/>
    </ligand>
</feature>
<evidence type="ECO:0000256" key="3">
    <source>
        <dbReference type="ARBA" id="ARBA00011941"/>
    </source>
</evidence>
<dbReference type="InterPro" id="IPR005854">
    <property type="entry name" value="PurF"/>
</dbReference>
<comment type="cofactor">
    <cofactor evidence="10">
        <name>Mg(2+)</name>
        <dbReference type="ChEBI" id="CHEBI:18420"/>
    </cofactor>
    <text evidence="10">Binds 1 Mg(2+) ion per subunit.</text>
</comment>
<dbReference type="UniPathway" id="UPA00074">
    <property type="reaction ID" value="UER00124"/>
</dbReference>
<dbReference type="InterPro" id="IPR017932">
    <property type="entry name" value="GATase_2_dom"/>
</dbReference>
<evidence type="ECO:0000313" key="14">
    <source>
        <dbReference type="Proteomes" id="UP000176479"/>
    </source>
</evidence>
<reference evidence="13 14" key="1">
    <citation type="journal article" date="2016" name="Nat. Commun.">
        <title>Thousands of microbial genomes shed light on interconnected biogeochemical processes in an aquifer system.</title>
        <authorList>
            <person name="Anantharaman K."/>
            <person name="Brown C.T."/>
            <person name="Hug L.A."/>
            <person name="Sharon I."/>
            <person name="Castelle C.J."/>
            <person name="Probst A.J."/>
            <person name="Thomas B.C."/>
            <person name="Singh A."/>
            <person name="Wilkins M.J."/>
            <person name="Karaoz U."/>
            <person name="Brodie E.L."/>
            <person name="Williams K.H."/>
            <person name="Hubbard S.S."/>
            <person name="Banfield J.F."/>
        </authorList>
    </citation>
    <scope>NUCLEOTIDE SEQUENCE [LARGE SCALE GENOMIC DNA]</scope>
</reference>
<dbReference type="GO" id="GO:0006189">
    <property type="term" value="P:'de novo' IMP biosynthetic process"/>
    <property type="evidence" value="ECO:0007669"/>
    <property type="project" value="UniProtKB-UniPathway"/>
</dbReference>
<keyword evidence="10" id="KW-0479">Metal-binding</keyword>
<evidence type="ECO:0000256" key="1">
    <source>
        <dbReference type="ARBA" id="ARBA00005209"/>
    </source>
</evidence>
<dbReference type="InterPro" id="IPR000836">
    <property type="entry name" value="PRTase_dom"/>
</dbReference>
<comment type="pathway">
    <text evidence="1 8">Purine metabolism; IMP biosynthesis via de novo pathway; N(1)-(5-phospho-D-ribosyl)glycinamide from 5-phospho-alpha-D-ribose 1-diphosphate: step 1/2.</text>
</comment>
<comment type="cofactor">
    <cofactor evidence="11">
        <name>[4Fe-4S] cluster</name>
        <dbReference type="ChEBI" id="CHEBI:49883"/>
    </cofactor>
    <text evidence="11">Binds 1 [4Fe-4S] cluster per subunit.</text>
</comment>
<evidence type="ECO:0000256" key="8">
    <source>
        <dbReference type="PIRNR" id="PIRNR000485"/>
    </source>
</evidence>
<keyword evidence="7" id="KW-0315">Glutamine amidotransferase</keyword>
<dbReference type="SUPFAM" id="SSF53271">
    <property type="entry name" value="PRTase-like"/>
    <property type="match status" value="1"/>
</dbReference>
<dbReference type="PANTHER" id="PTHR11907">
    <property type="entry name" value="AMIDOPHOSPHORIBOSYLTRANSFERASE"/>
    <property type="match status" value="1"/>
</dbReference>
<dbReference type="GO" id="GO:0046872">
    <property type="term" value="F:metal ion binding"/>
    <property type="evidence" value="ECO:0007669"/>
    <property type="project" value="UniProtKB-KW"/>
</dbReference>
<gene>
    <name evidence="13" type="ORF">A3H53_03990</name>
</gene>
<dbReference type="Proteomes" id="UP000176479">
    <property type="component" value="Unassembled WGS sequence"/>
</dbReference>